<dbReference type="AlphaFoldDB" id="A0A068V302"/>
<dbReference type="EMBL" id="HG739176">
    <property type="protein sequence ID" value="CDP14884.1"/>
    <property type="molecule type" value="Genomic_DNA"/>
</dbReference>
<evidence type="ECO:0000313" key="5">
    <source>
        <dbReference type="Proteomes" id="UP000295252"/>
    </source>
</evidence>
<dbReference type="Pfam" id="PF03195">
    <property type="entry name" value="LOB"/>
    <property type="match status" value="1"/>
</dbReference>
<name>A0A068V302_COFCA</name>
<evidence type="ECO:0000256" key="2">
    <source>
        <dbReference type="SAM" id="MobiDB-lite"/>
    </source>
</evidence>
<accession>A0A068V302</accession>
<protein>
    <recommendedName>
        <fullName evidence="3">LOB domain-containing protein</fullName>
    </recommendedName>
</protein>
<evidence type="ECO:0000256" key="1">
    <source>
        <dbReference type="ARBA" id="ARBA00005474"/>
    </source>
</evidence>
<proteinExistence type="inferred from homology"/>
<dbReference type="InterPro" id="IPR004883">
    <property type="entry name" value="LOB"/>
</dbReference>
<dbReference type="OMA" id="EYICHLR"/>
<dbReference type="PANTHER" id="PTHR31301:SF21">
    <property type="entry name" value="LOB DOMAIN-CONTAINING PROTEIN 27-RELATED"/>
    <property type="match status" value="1"/>
</dbReference>
<dbReference type="STRING" id="49390.A0A068V302"/>
<dbReference type="OrthoDB" id="1893065at2759"/>
<dbReference type="PhylomeDB" id="A0A068V302"/>
<keyword evidence="5" id="KW-1185">Reference proteome</keyword>
<comment type="similarity">
    <text evidence="1">Belongs to the LOB domain-containing protein family.</text>
</comment>
<feature type="domain" description="LOB" evidence="3">
    <location>
        <begin position="9"/>
        <end position="111"/>
    </location>
</feature>
<dbReference type="PROSITE" id="PS50891">
    <property type="entry name" value="LOB"/>
    <property type="match status" value="1"/>
</dbReference>
<dbReference type="Gramene" id="CDP14884">
    <property type="protein sequence ID" value="CDP14884"/>
    <property type="gene ID" value="GSCOC_T00042367001"/>
</dbReference>
<evidence type="ECO:0000259" key="3">
    <source>
        <dbReference type="PROSITE" id="PS50891"/>
    </source>
</evidence>
<dbReference type="InParanoid" id="A0A068V302"/>
<organism evidence="4 5">
    <name type="scientific">Coffea canephora</name>
    <name type="common">Robusta coffee</name>
    <dbReference type="NCBI Taxonomy" id="49390"/>
    <lineage>
        <taxon>Eukaryota</taxon>
        <taxon>Viridiplantae</taxon>
        <taxon>Streptophyta</taxon>
        <taxon>Embryophyta</taxon>
        <taxon>Tracheophyta</taxon>
        <taxon>Spermatophyta</taxon>
        <taxon>Magnoliopsida</taxon>
        <taxon>eudicotyledons</taxon>
        <taxon>Gunneridae</taxon>
        <taxon>Pentapetalae</taxon>
        <taxon>asterids</taxon>
        <taxon>lamiids</taxon>
        <taxon>Gentianales</taxon>
        <taxon>Rubiaceae</taxon>
        <taxon>Ixoroideae</taxon>
        <taxon>Gardenieae complex</taxon>
        <taxon>Bertiereae - Coffeeae clade</taxon>
        <taxon>Coffeeae</taxon>
        <taxon>Coffea</taxon>
    </lineage>
</organism>
<gene>
    <name evidence="4" type="ORF">GSCOC_T00042367001</name>
</gene>
<dbReference type="PANTHER" id="PTHR31301">
    <property type="entry name" value="LOB DOMAIN-CONTAINING PROTEIN 4-RELATED"/>
    <property type="match status" value="1"/>
</dbReference>
<reference evidence="5" key="1">
    <citation type="journal article" date="2014" name="Science">
        <title>The coffee genome provides insight into the convergent evolution of caffeine biosynthesis.</title>
        <authorList>
            <person name="Denoeud F."/>
            <person name="Carretero-Paulet L."/>
            <person name="Dereeper A."/>
            <person name="Droc G."/>
            <person name="Guyot R."/>
            <person name="Pietrella M."/>
            <person name="Zheng C."/>
            <person name="Alberti A."/>
            <person name="Anthony F."/>
            <person name="Aprea G."/>
            <person name="Aury J.M."/>
            <person name="Bento P."/>
            <person name="Bernard M."/>
            <person name="Bocs S."/>
            <person name="Campa C."/>
            <person name="Cenci A."/>
            <person name="Combes M.C."/>
            <person name="Crouzillat D."/>
            <person name="Da Silva C."/>
            <person name="Daddiego L."/>
            <person name="De Bellis F."/>
            <person name="Dussert S."/>
            <person name="Garsmeur O."/>
            <person name="Gayraud T."/>
            <person name="Guignon V."/>
            <person name="Jahn K."/>
            <person name="Jamilloux V."/>
            <person name="Joet T."/>
            <person name="Labadie K."/>
            <person name="Lan T."/>
            <person name="Leclercq J."/>
            <person name="Lepelley M."/>
            <person name="Leroy T."/>
            <person name="Li L.T."/>
            <person name="Librado P."/>
            <person name="Lopez L."/>
            <person name="Munoz A."/>
            <person name="Noel B."/>
            <person name="Pallavicini A."/>
            <person name="Perrotta G."/>
            <person name="Poncet V."/>
            <person name="Pot D."/>
            <person name="Priyono X."/>
            <person name="Rigoreau M."/>
            <person name="Rouard M."/>
            <person name="Rozas J."/>
            <person name="Tranchant-Dubreuil C."/>
            <person name="VanBuren R."/>
            <person name="Zhang Q."/>
            <person name="Andrade A.C."/>
            <person name="Argout X."/>
            <person name="Bertrand B."/>
            <person name="de Kochko A."/>
            <person name="Graziosi G."/>
            <person name="Henry R.J."/>
            <person name="Jayarama X."/>
            <person name="Ming R."/>
            <person name="Nagai C."/>
            <person name="Rounsley S."/>
            <person name="Sankoff D."/>
            <person name="Giuliano G."/>
            <person name="Albert V.A."/>
            <person name="Wincker P."/>
            <person name="Lashermes P."/>
        </authorList>
    </citation>
    <scope>NUCLEOTIDE SEQUENCE [LARGE SCALE GENOMIC DNA]</scope>
    <source>
        <strain evidence="5">cv. DH200-94</strain>
    </source>
</reference>
<evidence type="ECO:0000313" key="4">
    <source>
        <dbReference type="EMBL" id="CDP14884.1"/>
    </source>
</evidence>
<sequence length="330" mass="36939">MTVKGGTSPACAACKYQRRKCSSDCVLAPYFPANQHKSFQNAHRLFGVSKIVKILEQLSTLEQQEEAMKSIKYESDMRERYPVHGCAGIVHHLREQLRLATEELHYVYAQLAAHREQIPNNQQQLGCSSSDYSSSHQPQLLHSGVMINNSCSTTQSIDALPFFQHHSAGSMHDCEMPFTMDYFLANENYGDDTDANDDEGVRHRDSNDHVAKPLLGLEPVYTNTPPDPNCDLIRNNVNSVVGNQPEVIANSNQAFGIQPEIKVFDQDYEDMPPFNAMVDDRQSYVETKEACESSSVESSFRDFPQPAEQESGMESELRTAAACFSLTSVN</sequence>
<feature type="region of interest" description="Disordered" evidence="2">
    <location>
        <begin position="295"/>
        <end position="316"/>
    </location>
</feature>
<dbReference type="Proteomes" id="UP000295252">
    <property type="component" value="Chromosome VI"/>
</dbReference>